<evidence type="ECO:0000313" key="2">
    <source>
        <dbReference type="Proteomes" id="UP001596989"/>
    </source>
</evidence>
<dbReference type="PANTHER" id="PTHR36453">
    <property type="entry name" value="SECRETED PROTEIN-RELATED"/>
    <property type="match status" value="1"/>
</dbReference>
<accession>A0ABW3HTV3</accession>
<name>A0ABW3HTV3_9BACL</name>
<dbReference type="InterPro" id="IPR011050">
    <property type="entry name" value="Pectin_lyase_fold/virulence"/>
</dbReference>
<dbReference type="PANTHER" id="PTHR36453:SF1">
    <property type="entry name" value="RIGHT HANDED BETA HELIX DOMAIN-CONTAINING PROTEIN"/>
    <property type="match status" value="1"/>
</dbReference>
<sequence>MSDQTIKFDVIVEKQSDDVIFEGTYDNVILLSESKVVIKGKVNAVNIEAAAELEISPDGEVTYLVVSNKGKGAVIAGEGSVKNATIEANDVTLETRKTKIIIDETVDRVMIGGEVVLGGTIVFVDDQGNIVKPGNENSYNDSPGTLPASDNTYYVATTGSDTTGDGSKNNPWRTIQKAADTMVAGDTTVIREGIYEETVKPSQSGEEGKAITYKAADGEKVVVSGADTVTGWEELPDTSEFAWAQNKPIYRAYIGTDLATTTYPKIDGTVGTKQLALDVYVQNSNGIEQQMNQARYPNMQADKLYDKLELDNYGALVDGGMTFAEFNGENKPNDYWKDATIMYTGSHVRWSAQTSIITGSVNNRVTFDAPLAKEWHRIAAPQSRFYIFNKLEELDAQTEWHYEDGYLYLWAPNDADLTAGAAPKVSIKQRKWAFDLSNKDYINIEGIQVFGASANLEDAHYNVISDTQFKYISSDPWIHFTYSRGGWGDHATISPWWDSTWTDVGVYIGGSHNVLENSLLENSFGDVVTVKGSNNTVRNNIMRNGNSNVTEAGVLSVIGSNHDILGNTMYNAGRSVLQFNFVQGSRLMYNDIYNSGKLSKDLGVAYCYITDGKGTEIAYNWVHDNLAEGAGAGIYLDNGSSNFILHHNVTWNAETMEGIFLNSPAVNHQIYNNTLVNSHGGSGSAVGINSPMENVKVYNNLSTNLPITLGNDQKNNVRYENPLFAGEIFDALNVSNTPVYDLVKSSKDLKGDVFALEANSPAINKGIAIDGFTDYVTDGTPDAGAYEYGQEVWIAGHTADVSHLGSNNKEIIYPEMRRYNNTDGELVFNNKWYYNPFHAGTGYFFHDRMIAGAKPETNNHGDSRFVDIGDDIGAALAFTFKGRDITLYGGRGPDFGQVKKLH</sequence>
<keyword evidence="2" id="KW-1185">Reference proteome</keyword>
<protein>
    <recommendedName>
        <fullName evidence="3">Right handed beta helix domain-containing protein</fullName>
    </recommendedName>
</protein>
<dbReference type="Gene3D" id="2.160.20.10">
    <property type="entry name" value="Single-stranded right-handed beta-helix, Pectin lyase-like"/>
    <property type="match status" value="2"/>
</dbReference>
<proteinExistence type="predicted"/>
<evidence type="ECO:0000313" key="1">
    <source>
        <dbReference type="EMBL" id="MFD0960972.1"/>
    </source>
</evidence>
<dbReference type="SUPFAM" id="SSF51126">
    <property type="entry name" value="Pectin lyase-like"/>
    <property type="match status" value="1"/>
</dbReference>
<comment type="caution">
    <text evidence="1">The sequence shown here is derived from an EMBL/GenBank/DDBJ whole genome shotgun (WGS) entry which is preliminary data.</text>
</comment>
<evidence type="ECO:0008006" key="3">
    <source>
        <dbReference type="Google" id="ProtNLM"/>
    </source>
</evidence>
<dbReference type="InterPro" id="IPR012334">
    <property type="entry name" value="Pectin_lyas_fold"/>
</dbReference>
<reference evidence="2" key="1">
    <citation type="journal article" date="2019" name="Int. J. Syst. Evol. Microbiol.">
        <title>The Global Catalogue of Microorganisms (GCM) 10K type strain sequencing project: providing services to taxonomists for standard genome sequencing and annotation.</title>
        <authorList>
            <consortium name="The Broad Institute Genomics Platform"/>
            <consortium name="The Broad Institute Genome Sequencing Center for Infectious Disease"/>
            <person name="Wu L."/>
            <person name="Ma J."/>
        </authorList>
    </citation>
    <scope>NUCLEOTIDE SEQUENCE [LARGE SCALE GENOMIC DNA]</scope>
    <source>
        <strain evidence="2">CCUG 59129</strain>
    </source>
</reference>
<dbReference type="Proteomes" id="UP001596989">
    <property type="component" value="Unassembled WGS sequence"/>
</dbReference>
<gene>
    <name evidence="1" type="ORF">ACFQ2I_16400</name>
</gene>
<organism evidence="1 2">
    <name type="scientific">Paenibacillus chungangensis</name>
    <dbReference type="NCBI Taxonomy" id="696535"/>
    <lineage>
        <taxon>Bacteria</taxon>
        <taxon>Bacillati</taxon>
        <taxon>Bacillota</taxon>
        <taxon>Bacilli</taxon>
        <taxon>Bacillales</taxon>
        <taxon>Paenibacillaceae</taxon>
        <taxon>Paenibacillus</taxon>
    </lineage>
</organism>
<dbReference type="RefSeq" id="WP_377566065.1">
    <property type="nucleotide sequence ID" value="NZ_JBHTJZ010000026.1"/>
</dbReference>
<dbReference type="EMBL" id="JBHTJZ010000026">
    <property type="protein sequence ID" value="MFD0960972.1"/>
    <property type="molecule type" value="Genomic_DNA"/>
</dbReference>